<feature type="region of interest" description="Disordered" evidence="5">
    <location>
        <begin position="1"/>
        <end position="28"/>
    </location>
</feature>
<dbReference type="GO" id="GO:0005737">
    <property type="term" value="C:cytoplasm"/>
    <property type="evidence" value="ECO:0007669"/>
    <property type="project" value="UniProtKB-SubCell"/>
</dbReference>
<dbReference type="GO" id="GO:0005634">
    <property type="term" value="C:nucleus"/>
    <property type="evidence" value="ECO:0007669"/>
    <property type="project" value="UniProtKB-SubCell"/>
</dbReference>
<dbReference type="SUPFAM" id="SSF51045">
    <property type="entry name" value="WW domain"/>
    <property type="match status" value="2"/>
</dbReference>
<dbReference type="Pfam" id="PF00397">
    <property type="entry name" value="WW"/>
    <property type="match status" value="2"/>
</dbReference>
<evidence type="ECO:0000256" key="1">
    <source>
        <dbReference type="ARBA" id="ARBA00004123"/>
    </source>
</evidence>
<evidence type="ECO:0000256" key="5">
    <source>
        <dbReference type="SAM" id="MobiDB-lite"/>
    </source>
</evidence>
<dbReference type="GO" id="GO:0045944">
    <property type="term" value="P:positive regulation of transcription by RNA polymerase II"/>
    <property type="evidence" value="ECO:0007669"/>
    <property type="project" value="TreeGrafter"/>
</dbReference>
<dbReference type="PANTHER" id="PTHR17616:SF8">
    <property type="entry name" value="TRANSCRIPTIONAL COACTIVATOR YORKIE"/>
    <property type="match status" value="1"/>
</dbReference>
<dbReference type="CDD" id="cd00201">
    <property type="entry name" value="WW"/>
    <property type="match status" value="1"/>
</dbReference>
<keyword evidence="8" id="KW-1185">Reference proteome</keyword>
<feature type="region of interest" description="Disordered" evidence="5">
    <location>
        <begin position="80"/>
        <end position="101"/>
    </location>
</feature>
<feature type="domain" description="WW" evidence="6">
    <location>
        <begin position="22"/>
        <end position="55"/>
    </location>
</feature>
<sequence>NGESNSSTSSTAAGASSRSTEEPLPPGWEMRYDRYRRRYYVDHNNRSTTWEQPQPLPVGWEMRRDDRGRMYYVDHNTRQTTWQRPNGTDYRTLPLGKGRGR</sequence>
<dbReference type="InterPro" id="IPR036020">
    <property type="entry name" value="WW_dom_sf"/>
</dbReference>
<feature type="compositionally biased region" description="Low complexity" evidence="5">
    <location>
        <begin position="1"/>
        <end position="18"/>
    </location>
</feature>
<keyword evidence="3" id="KW-0963">Cytoplasm</keyword>
<dbReference type="PROSITE" id="PS01159">
    <property type="entry name" value="WW_DOMAIN_1"/>
    <property type="match status" value="2"/>
</dbReference>
<dbReference type="OrthoDB" id="5339429at2759"/>
<name>A0A7T8GX98_CALRO</name>
<evidence type="ECO:0000256" key="2">
    <source>
        <dbReference type="ARBA" id="ARBA00004496"/>
    </source>
</evidence>
<dbReference type="InterPro" id="IPR001202">
    <property type="entry name" value="WW_dom"/>
</dbReference>
<evidence type="ECO:0000313" key="8">
    <source>
        <dbReference type="Proteomes" id="UP000595437"/>
    </source>
</evidence>
<evidence type="ECO:0000256" key="4">
    <source>
        <dbReference type="ARBA" id="ARBA00023242"/>
    </source>
</evidence>
<evidence type="ECO:0000256" key="3">
    <source>
        <dbReference type="ARBA" id="ARBA00022490"/>
    </source>
</evidence>
<dbReference type="GO" id="GO:0035329">
    <property type="term" value="P:hippo signaling"/>
    <property type="evidence" value="ECO:0007669"/>
    <property type="project" value="TreeGrafter"/>
</dbReference>
<proteinExistence type="predicted"/>
<dbReference type="Proteomes" id="UP000595437">
    <property type="component" value="Chromosome 14"/>
</dbReference>
<reference evidence="8" key="1">
    <citation type="submission" date="2021-01" db="EMBL/GenBank/DDBJ databases">
        <title>Caligus Genome Assembly.</title>
        <authorList>
            <person name="Gallardo-Escarate C."/>
        </authorList>
    </citation>
    <scope>NUCLEOTIDE SEQUENCE [LARGE SCALE GENOMIC DNA]</scope>
</reference>
<protein>
    <submittedName>
        <fullName evidence="7">E3 ubiquitin-protein ligase</fullName>
    </submittedName>
</protein>
<gene>
    <name evidence="7" type="ORF">FKW44_020438</name>
</gene>
<dbReference type="GO" id="GO:0003713">
    <property type="term" value="F:transcription coactivator activity"/>
    <property type="evidence" value="ECO:0007669"/>
    <property type="project" value="TreeGrafter"/>
</dbReference>
<feature type="non-terminal residue" evidence="7">
    <location>
        <position position="101"/>
    </location>
</feature>
<comment type="subcellular location">
    <subcellularLocation>
        <location evidence="2">Cytoplasm</location>
    </subcellularLocation>
    <subcellularLocation>
        <location evidence="1">Nucleus</location>
    </subcellularLocation>
</comment>
<dbReference type="EMBL" id="CP045903">
    <property type="protein sequence ID" value="QQP39523.1"/>
    <property type="molecule type" value="Genomic_DNA"/>
</dbReference>
<dbReference type="AlphaFoldDB" id="A0A7T8GX98"/>
<dbReference type="Gene3D" id="2.20.70.10">
    <property type="match status" value="2"/>
</dbReference>
<feature type="non-terminal residue" evidence="7">
    <location>
        <position position="1"/>
    </location>
</feature>
<organism evidence="7 8">
    <name type="scientific">Caligus rogercresseyi</name>
    <name type="common">Sea louse</name>
    <dbReference type="NCBI Taxonomy" id="217165"/>
    <lineage>
        <taxon>Eukaryota</taxon>
        <taxon>Metazoa</taxon>
        <taxon>Ecdysozoa</taxon>
        <taxon>Arthropoda</taxon>
        <taxon>Crustacea</taxon>
        <taxon>Multicrustacea</taxon>
        <taxon>Hexanauplia</taxon>
        <taxon>Copepoda</taxon>
        <taxon>Siphonostomatoida</taxon>
        <taxon>Caligidae</taxon>
        <taxon>Caligus</taxon>
    </lineage>
</organism>
<evidence type="ECO:0000259" key="6">
    <source>
        <dbReference type="PROSITE" id="PS50020"/>
    </source>
</evidence>
<dbReference type="SMART" id="SM00456">
    <property type="entry name" value="WW"/>
    <property type="match status" value="2"/>
</dbReference>
<evidence type="ECO:0000313" key="7">
    <source>
        <dbReference type="EMBL" id="QQP39523.1"/>
    </source>
</evidence>
<dbReference type="InterPro" id="IPR051583">
    <property type="entry name" value="YAP1"/>
</dbReference>
<keyword evidence="4" id="KW-0539">Nucleus</keyword>
<dbReference type="PROSITE" id="PS50020">
    <property type="entry name" value="WW_DOMAIN_2"/>
    <property type="match status" value="2"/>
</dbReference>
<accession>A0A7T8GX98</accession>
<feature type="domain" description="WW" evidence="6">
    <location>
        <begin position="54"/>
        <end position="87"/>
    </location>
</feature>
<dbReference type="PANTHER" id="PTHR17616">
    <property type="entry name" value="YES-ASSOCIATED PROTEIN YAP1 FAMILY MEMBER"/>
    <property type="match status" value="1"/>
</dbReference>